<keyword evidence="10 12" id="KW-0704">Schiff base</keyword>
<keyword evidence="5 12" id="KW-0963">Cytoplasm</keyword>
<feature type="site" description="Part of a proton relay during catalysis" evidence="12 16">
    <location>
        <position position="110"/>
    </location>
</feature>
<keyword evidence="7 12" id="KW-0220">Diaminopimelate biosynthesis</keyword>
<evidence type="ECO:0000256" key="6">
    <source>
        <dbReference type="ARBA" id="ARBA00022605"/>
    </source>
</evidence>
<reference evidence="17 18" key="1">
    <citation type="submission" date="2020-01" db="EMBL/GenBank/DDBJ databases">
        <authorList>
            <person name="Kim M.K."/>
        </authorList>
    </citation>
    <scope>NUCLEOTIDE SEQUENCE [LARGE SCALE GENOMIC DNA]</scope>
    <source>
        <strain evidence="17 18">172606-1</strain>
    </source>
</reference>
<dbReference type="SMART" id="SM01130">
    <property type="entry name" value="DHDPS"/>
    <property type="match status" value="1"/>
</dbReference>
<feature type="site" description="L-lysine inhibitor binding" evidence="16">
    <location>
        <position position="109"/>
    </location>
</feature>
<keyword evidence="6 12" id="KW-0028">Amino-acid biosynthesis</keyword>
<dbReference type="NCBIfam" id="TIGR00674">
    <property type="entry name" value="dapA"/>
    <property type="match status" value="1"/>
</dbReference>
<evidence type="ECO:0000256" key="12">
    <source>
        <dbReference type="HAMAP-Rule" id="MF_00418"/>
    </source>
</evidence>
<evidence type="ECO:0000256" key="9">
    <source>
        <dbReference type="ARBA" id="ARBA00023239"/>
    </source>
</evidence>
<evidence type="ECO:0000256" key="5">
    <source>
        <dbReference type="ARBA" id="ARBA00022490"/>
    </source>
</evidence>
<dbReference type="SUPFAM" id="SSF51569">
    <property type="entry name" value="Aldolase"/>
    <property type="match status" value="1"/>
</dbReference>
<evidence type="ECO:0000256" key="4">
    <source>
        <dbReference type="ARBA" id="ARBA00012086"/>
    </source>
</evidence>
<evidence type="ECO:0000256" key="14">
    <source>
        <dbReference type="PIRSR" id="PIRSR001365-1"/>
    </source>
</evidence>
<dbReference type="RefSeq" id="WP_162441893.1">
    <property type="nucleotide sequence ID" value="NZ_CP048222.1"/>
</dbReference>
<dbReference type="PIRSF" id="PIRSF001365">
    <property type="entry name" value="DHDPS"/>
    <property type="match status" value="1"/>
</dbReference>
<feature type="binding site" evidence="12 15">
    <location>
        <position position="206"/>
    </location>
    <ligand>
        <name>pyruvate</name>
        <dbReference type="ChEBI" id="CHEBI:15361"/>
    </ligand>
</feature>
<dbReference type="CDD" id="cd00950">
    <property type="entry name" value="DHDPS"/>
    <property type="match status" value="1"/>
</dbReference>
<gene>
    <name evidence="12" type="primary">dapA</name>
    <name evidence="17" type="ORF">GXP67_03605</name>
</gene>
<dbReference type="PROSITE" id="PS00666">
    <property type="entry name" value="DHDPS_2"/>
    <property type="match status" value="1"/>
</dbReference>
<evidence type="ECO:0000313" key="18">
    <source>
        <dbReference type="Proteomes" id="UP000480178"/>
    </source>
</evidence>
<feature type="site" description="L-lysine inhibitor binding" evidence="16">
    <location>
        <position position="87"/>
    </location>
</feature>
<evidence type="ECO:0000256" key="8">
    <source>
        <dbReference type="ARBA" id="ARBA00023154"/>
    </source>
</evidence>
<proteinExistence type="inferred from homology"/>
<evidence type="ECO:0000256" key="2">
    <source>
        <dbReference type="ARBA" id="ARBA00005120"/>
    </source>
</evidence>
<dbReference type="Gene3D" id="3.20.20.70">
    <property type="entry name" value="Aldolase class I"/>
    <property type="match status" value="1"/>
</dbReference>
<comment type="subcellular location">
    <subcellularLocation>
        <location evidence="12">Cytoplasm</location>
    </subcellularLocation>
</comment>
<dbReference type="PANTHER" id="PTHR12128">
    <property type="entry name" value="DIHYDRODIPICOLINATE SYNTHASE"/>
    <property type="match status" value="1"/>
</dbReference>
<dbReference type="EMBL" id="CP048222">
    <property type="protein sequence ID" value="QHT65815.1"/>
    <property type="molecule type" value="Genomic_DNA"/>
</dbReference>
<evidence type="ECO:0000256" key="10">
    <source>
        <dbReference type="ARBA" id="ARBA00023270"/>
    </source>
</evidence>
<accession>A0A6C0GCY0</accession>
<dbReference type="InterPro" id="IPR005263">
    <property type="entry name" value="DapA"/>
</dbReference>
<dbReference type="Proteomes" id="UP000480178">
    <property type="component" value="Chromosome"/>
</dbReference>
<keyword evidence="9 12" id="KW-0456">Lyase</keyword>
<comment type="catalytic activity">
    <reaction evidence="11 12">
        <text>L-aspartate 4-semialdehyde + pyruvate = (2S,4S)-4-hydroxy-2,3,4,5-tetrahydrodipicolinate + H2O + H(+)</text>
        <dbReference type="Rhea" id="RHEA:34171"/>
        <dbReference type="ChEBI" id="CHEBI:15361"/>
        <dbReference type="ChEBI" id="CHEBI:15377"/>
        <dbReference type="ChEBI" id="CHEBI:15378"/>
        <dbReference type="ChEBI" id="CHEBI:67139"/>
        <dbReference type="ChEBI" id="CHEBI:537519"/>
        <dbReference type="EC" id="4.3.3.7"/>
    </reaction>
</comment>
<evidence type="ECO:0000256" key="15">
    <source>
        <dbReference type="PIRSR" id="PIRSR001365-2"/>
    </source>
</evidence>
<evidence type="ECO:0000256" key="11">
    <source>
        <dbReference type="ARBA" id="ARBA00047836"/>
    </source>
</evidence>
<dbReference type="UniPathway" id="UPA00034">
    <property type="reaction ID" value="UER00017"/>
</dbReference>
<dbReference type="HAMAP" id="MF_00418">
    <property type="entry name" value="DapA"/>
    <property type="match status" value="1"/>
</dbReference>
<organism evidence="17 18">
    <name type="scientific">Rhodocytophaga rosea</name>
    <dbReference type="NCBI Taxonomy" id="2704465"/>
    <lineage>
        <taxon>Bacteria</taxon>
        <taxon>Pseudomonadati</taxon>
        <taxon>Bacteroidota</taxon>
        <taxon>Cytophagia</taxon>
        <taxon>Cytophagales</taxon>
        <taxon>Rhodocytophagaceae</taxon>
        <taxon>Rhodocytophaga</taxon>
    </lineage>
</organism>
<evidence type="ECO:0000313" key="17">
    <source>
        <dbReference type="EMBL" id="QHT65815.1"/>
    </source>
</evidence>
<dbReference type="PANTHER" id="PTHR12128:SF66">
    <property type="entry name" value="4-HYDROXY-2-OXOGLUTARATE ALDOLASE, MITOCHONDRIAL"/>
    <property type="match status" value="1"/>
</dbReference>
<feature type="site" description="Part of a proton relay during catalysis" evidence="12 16">
    <location>
        <position position="47"/>
    </location>
</feature>
<evidence type="ECO:0000256" key="7">
    <source>
        <dbReference type="ARBA" id="ARBA00022915"/>
    </source>
</evidence>
<dbReference type="GO" id="GO:0019877">
    <property type="term" value="P:diaminopimelate biosynthetic process"/>
    <property type="evidence" value="ECO:0007669"/>
    <property type="project" value="UniProtKB-UniRule"/>
</dbReference>
<feature type="active site" description="Schiff-base intermediate with substrate" evidence="12 14">
    <location>
        <position position="164"/>
    </location>
</feature>
<keyword evidence="18" id="KW-1185">Reference proteome</keyword>
<dbReference type="InterPro" id="IPR013785">
    <property type="entry name" value="Aldolase_TIM"/>
</dbReference>
<evidence type="ECO:0000256" key="3">
    <source>
        <dbReference type="ARBA" id="ARBA00007592"/>
    </source>
</evidence>
<comment type="pathway">
    <text evidence="2 12">Amino-acid biosynthesis; L-lysine biosynthesis via DAP pathway; (S)-tetrahydrodipicolinate from L-aspartate: step 3/4.</text>
</comment>
<evidence type="ECO:0000256" key="1">
    <source>
        <dbReference type="ARBA" id="ARBA00003294"/>
    </source>
</evidence>
<comment type="similarity">
    <text evidence="3 12 13">Belongs to the DapA family.</text>
</comment>
<name>A0A6C0GCY0_9BACT</name>
<comment type="function">
    <text evidence="1 12">Catalyzes the condensation of (S)-aspartate-beta-semialdehyde [(S)-ASA] and pyruvate to 4-hydroxy-tetrahydrodipicolinate (HTPA).</text>
</comment>
<dbReference type="PRINTS" id="PR00146">
    <property type="entry name" value="DHPICSNTHASE"/>
</dbReference>
<comment type="subunit">
    <text evidence="12">Homotetramer; dimer of dimers.</text>
</comment>
<dbReference type="KEGG" id="rhoz:GXP67_03605"/>
<feature type="site" description="L-lysine inhibitor binding; via carbonyl oxygen" evidence="16">
    <location>
        <position position="52"/>
    </location>
</feature>
<sequence>MRSKFLGTGVALITPFQANGEIDFGAMRRLLEHVSQGVVDYLVVLGTTGESATLNEAEKKDILAFVKANNPKRLPIMYGLGGNNTREVLEQIHQTDWQGVDAVLSVSPYYNKPSQRGIYEHYVSIADACPVPVVLYNVPGRTQSNVTATTTLKLATHPNIIGIKEASGDLIQCMEIAKNKPSDFLLISGDDLLTLPMVSFGAIGVISVLANAFPAIFTQMVNEALDHQLESASRHLFRFLAINPLMYEEGNPVGLKQVLQQMGICRNEVRLPLAPASEPLIAKITAALMEFEPVFQPVSVAKSF</sequence>
<evidence type="ECO:0000256" key="13">
    <source>
        <dbReference type="PIRNR" id="PIRNR001365"/>
    </source>
</evidence>
<dbReference type="Pfam" id="PF00701">
    <property type="entry name" value="DHDPS"/>
    <property type="match status" value="1"/>
</dbReference>
<dbReference type="GO" id="GO:0005829">
    <property type="term" value="C:cytosol"/>
    <property type="evidence" value="ECO:0007669"/>
    <property type="project" value="TreeGrafter"/>
</dbReference>
<feature type="binding site" evidence="12 15">
    <location>
        <position position="48"/>
    </location>
    <ligand>
        <name>pyruvate</name>
        <dbReference type="ChEBI" id="CHEBI:15361"/>
    </ligand>
</feature>
<dbReference type="InterPro" id="IPR020625">
    <property type="entry name" value="Schiff_base-form_aldolases_AS"/>
</dbReference>
<keyword evidence="8 12" id="KW-0457">Lysine biosynthesis</keyword>
<dbReference type="GO" id="GO:0008840">
    <property type="term" value="F:4-hydroxy-tetrahydrodipicolinate synthase activity"/>
    <property type="evidence" value="ECO:0007669"/>
    <property type="project" value="UniProtKB-UniRule"/>
</dbReference>
<dbReference type="GO" id="GO:0009089">
    <property type="term" value="P:lysine biosynthetic process via diaminopimelate"/>
    <property type="evidence" value="ECO:0007669"/>
    <property type="project" value="UniProtKB-UniRule"/>
</dbReference>
<dbReference type="AlphaFoldDB" id="A0A6C0GCY0"/>
<evidence type="ECO:0000256" key="16">
    <source>
        <dbReference type="PIRSR" id="PIRSR001365-3"/>
    </source>
</evidence>
<dbReference type="InterPro" id="IPR002220">
    <property type="entry name" value="DapA-like"/>
</dbReference>
<feature type="site" description="L-lysine inhibitor binding" evidence="16">
    <location>
        <position position="83"/>
    </location>
</feature>
<protein>
    <recommendedName>
        <fullName evidence="4 12">4-hydroxy-tetrahydrodipicolinate synthase</fullName>
        <shortName evidence="12">HTPA synthase</shortName>
        <ecNumber evidence="4 12">4.3.3.7</ecNumber>
    </recommendedName>
</protein>
<dbReference type="EC" id="4.3.3.7" evidence="4 12"/>
<feature type="active site" description="Proton donor/acceptor" evidence="12 14">
    <location>
        <position position="136"/>
    </location>
</feature>
<comment type="caution">
    <text evidence="12">Was originally thought to be a dihydrodipicolinate synthase (DHDPS), catalyzing the condensation of (S)-aspartate-beta-semialdehyde [(S)-ASA] and pyruvate to dihydrodipicolinate (DHDP). However, it was shown in E.coli that the product of the enzymatic reaction is not dihydrodipicolinate but in fact (4S)-4-hydroxy-2,3,4,5-tetrahydro-(2S)-dipicolinic acid (HTPA), and that the consecutive dehydration reaction leading to DHDP is not spontaneous but catalyzed by DapB.</text>
</comment>